<evidence type="ECO:0000256" key="1">
    <source>
        <dbReference type="SAM" id="Phobius"/>
    </source>
</evidence>
<name>A0A496PMV1_9MICC</name>
<dbReference type="RefSeq" id="WP_121484123.1">
    <property type="nucleotide sequence ID" value="NZ_QQXL01000001.1"/>
</dbReference>
<sequence>MDTFAIVLIILGVILALLVGYFAAVGVRRSQLRRTLGTFDASLRMGGARWAPGICRYADHRLEFLALISVSPIPIRRFERSSLELKGWTDPEPQDRSRMPADAIVVSLSSDGKPFDLAMSYAAYTGLSSWLEAGPVAGVGSWRQGL</sequence>
<keyword evidence="1" id="KW-0812">Transmembrane</keyword>
<dbReference type="Proteomes" id="UP000273119">
    <property type="component" value="Unassembled WGS sequence"/>
</dbReference>
<evidence type="ECO:0000313" key="2">
    <source>
        <dbReference type="EMBL" id="RKW71862.1"/>
    </source>
</evidence>
<comment type="caution">
    <text evidence="2">The sequence shown here is derived from an EMBL/GenBank/DDBJ whole genome shotgun (WGS) entry which is preliminary data.</text>
</comment>
<keyword evidence="1" id="KW-0472">Membrane</keyword>
<protein>
    <submittedName>
        <fullName evidence="2">DUF2550 family protein</fullName>
    </submittedName>
</protein>
<dbReference type="InterPro" id="IPR019675">
    <property type="entry name" value="DUF2550"/>
</dbReference>
<organism evidence="2 3">
    <name type="scientific">Galactobacter caseinivorans</name>
    <dbReference type="NCBI Taxonomy" id="2676123"/>
    <lineage>
        <taxon>Bacteria</taxon>
        <taxon>Bacillati</taxon>
        <taxon>Actinomycetota</taxon>
        <taxon>Actinomycetes</taxon>
        <taxon>Micrococcales</taxon>
        <taxon>Micrococcaceae</taxon>
        <taxon>Galactobacter</taxon>
    </lineage>
</organism>
<accession>A0A496PMV1</accession>
<keyword evidence="3" id="KW-1185">Reference proteome</keyword>
<dbReference type="AlphaFoldDB" id="A0A496PMV1"/>
<dbReference type="Pfam" id="PF10739">
    <property type="entry name" value="DUF2550"/>
    <property type="match status" value="1"/>
</dbReference>
<feature type="transmembrane region" description="Helical" evidence="1">
    <location>
        <begin position="6"/>
        <end position="27"/>
    </location>
</feature>
<reference evidence="2 3" key="1">
    <citation type="submission" date="2018-07" db="EMBL/GenBank/DDBJ databases">
        <title>Arthrobacter sp. nov., isolated from raw cow's milk with high bacterial count.</title>
        <authorList>
            <person name="Hahne J."/>
            <person name="Isele D."/>
            <person name="Lipski A."/>
        </authorList>
    </citation>
    <scope>NUCLEOTIDE SEQUENCE [LARGE SCALE GENOMIC DNA]</scope>
    <source>
        <strain evidence="2 3">JZ R-183</strain>
    </source>
</reference>
<dbReference type="EMBL" id="QQXL01000001">
    <property type="protein sequence ID" value="RKW71862.1"/>
    <property type="molecule type" value="Genomic_DNA"/>
</dbReference>
<gene>
    <name evidence="2" type="ORF">DWQ67_03265</name>
</gene>
<keyword evidence="1" id="KW-1133">Transmembrane helix</keyword>
<evidence type="ECO:0000313" key="3">
    <source>
        <dbReference type="Proteomes" id="UP000273119"/>
    </source>
</evidence>
<proteinExistence type="predicted"/>